<dbReference type="Proteomes" id="UP001150217">
    <property type="component" value="Unassembled WGS sequence"/>
</dbReference>
<reference evidence="1" key="1">
    <citation type="submission" date="2022-08" db="EMBL/GenBank/DDBJ databases">
        <title>A Global Phylogenomic Analysis of the Shiitake Genus Lentinula.</title>
        <authorList>
            <consortium name="DOE Joint Genome Institute"/>
            <person name="Sierra-Patev S."/>
            <person name="Min B."/>
            <person name="Naranjo-Ortiz M."/>
            <person name="Looney B."/>
            <person name="Konkel Z."/>
            <person name="Slot J.C."/>
            <person name="Sakamoto Y."/>
            <person name="Steenwyk J.L."/>
            <person name="Rokas A."/>
            <person name="Carro J."/>
            <person name="Camarero S."/>
            <person name="Ferreira P."/>
            <person name="Molpeceres G."/>
            <person name="Ruiz-Duenas F.J."/>
            <person name="Serrano A."/>
            <person name="Henrissat B."/>
            <person name="Drula E."/>
            <person name="Hughes K.W."/>
            <person name="Mata J.L."/>
            <person name="Ishikawa N.K."/>
            <person name="Vargas-Isla R."/>
            <person name="Ushijima S."/>
            <person name="Smith C.A."/>
            <person name="Ahrendt S."/>
            <person name="Andreopoulos W."/>
            <person name="He G."/>
            <person name="Labutti K."/>
            <person name="Lipzen A."/>
            <person name="Ng V."/>
            <person name="Riley R."/>
            <person name="Sandor L."/>
            <person name="Barry K."/>
            <person name="Martinez A.T."/>
            <person name="Xiao Y."/>
            <person name="Gibbons J.G."/>
            <person name="Terashima K."/>
            <person name="Grigoriev I.V."/>
            <person name="Hibbett D.S."/>
        </authorList>
    </citation>
    <scope>NUCLEOTIDE SEQUENCE</scope>
    <source>
        <strain evidence="1">RHP3577 ss4</strain>
    </source>
</reference>
<gene>
    <name evidence="1" type="ORF">C8R41DRAFT_831415</name>
</gene>
<name>A0ABQ8VJK8_9AGAR</name>
<sequence length="54" mass="6190">MEWFTQALEVTKELPSVNCVVISRPPLMRVQLDASTEVLWFRPVLFLLDGSCSH</sequence>
<proteinExistence type="predicted"/>
<comment type="caution">
    <text evidence="1">The sequence shown here is derived from an EMBL/GenBank/DDBJ whole genome shotgun (WGS) entry which is preliminary data.</text>
</comment>
<accession>A0ABQ8VJK8</accession>
<evidence type="ECO:0000313" key="2">
    <source>
        <dbReference type="Proteomes" id="UP001150217"/>
    </source>
</evidence>
<evidence type="ECO:0000313" key="1">
    <source>
        <dbReference type="EMBL" id="KAJ4493241.1"/>
    </source>
</evidence>
<protein>
    <submittedName>
        <fullName evidence="1">Uncharacterized protein</fullName>
    </submittedName>
</protein>
<keyword evidence="2" id="KW-1185">Reference proteome</keyword>
<organism evidence="1 2">
    <name type="scientific">Lentinula lateritia</name>
    <dbReference type="NCBI Taxonomy" id="40482"/>
    <lineage>
        <taxon>Eukaryota</taxon>
        <taxon>Fungi</taxon>
        <taxon>Dikarya</taxon>
        <taxon>Basidiomycota</taxon>
        <taxon>Agaricomycotina</taxon>
        <taxon>Agaricomycetes</taxon>
        <taxon>Agaricomycetidae</taxon>
        <taxon>Agaricales</taxon>
        <taxon>Marasmiineae</taxon>
        <taxon>Omphalotaceae</taxon>
        <taxon>Lentinula</taxon>
    </lineage>
</organism>
<dbReference type="EMBL" id="JANVFT010000036">
    <property type="protein sequence ID" value="KAJ4493241.1"/>
    <property type="molecule type" value="Genomic_DNA"/>
</dbReference>